<evidence type="ECO:0000313" key="2">
    <source>
        <dbReference type="Proteomes" id="UP000464751"/>
    </source>
</evidence>
<dbReference type="AlphaFoldDB" id="A0A6P1YNC7"/>
<dbReference type="EMBL" id="CP048630">
    <property type="protein sequence ID" value="QIB34562.1"/>
    <property type="molecule type" value="Genomic_DNA"/>
</dbReference>
<organism evidence="1 2">
    <name type="scientific">Ancylobacter pratisalsi</name>
    <dbReference type="NCBI Taxonomy" id="1745854"/>
    <lineage>
        <taxon>Bacteria</taxon>
        <taxon>Pseudomonadati</taxon>
        <taxon>Pseudomonadota</taxon>
        <taxon>Alphaproteobacteria</taxon>
        <taxon>Hyphomicrobiales</taxon>
        <taxon>Xanthobacteraceae</taxon>
        <taxon>Ancylobacter</taxon>
    </lineage>
</organism>
<keyword evidence="2" id="KW-1185">Reference proteome</keyword>
<dbReference type="Proteomes" id="UP000464751">
    <property type="component" value="Chromosome"/>
</dbReference>
<sequence>MCSDCFGDEDLLVGAAGATFPPEQLAAAARRIETDMCGELVPSQAWRIYFGAASGAVGWREMERMARCVEAARVLLSLEGHTSQ</sequence>
<protein>
    <submittedName>
        <fullName evidence="1">Uncharacterized protein</fullName>
    </submittedName>
</protein>
<name>A0A6P1YNC7_9HYPH</name>
<dbReference type="KEGG" id="apra:G3A50_13195"/>
<gene>
    <name evidence="1" type="ORF">G3A50_13195</name>
</gene>
<reference evidence="1 2" key="1">
    <citation type="submission" date="2020-02" db="EMBL/GenBank/DDBJ databases">
        <authorList>
            <person name="Li G."/>
        </authorList>
    </citation>
    <scope>NUCLEOTIDE SEQUENCE [LARGE SCALE GENOMIC DNA]</scope>
    <source>
        <strain evidence="1 2">DSM 102029</strain>
    </source>
</reference>
<accession>A0A6P1YNC7</accession>
<proteinExistence type="predicted"/>
<evidence type="ECO:0000313" key="1">
    <source>
        <dbReference type="EMBL" id="QIB34562.1"/>
    </source>
</evidence>
<dbReference type="RefSeq" id="WP_163075705.1">
    <property type="nucleotide sequence ID" value="NZ_CP048630.1"/>
</dbReference>